<comment type="caution">
    <text evidence="5">The sequence shown here is derived from an EMBL/GenBank/DDBJ whole genome shotgun (WGS) entry which is preliminary data.</text>
</comment>
<feature type="domain" description="N-acetyltransferase" evidence="4">
    <location>
        <begin position="13"/>
        <end position="219"/>
    </location>
</feature>
<dbReference type="Gene3D" id="3.40.630.30">
    <property type="match status" value="1"/>
</dbReference>
<proteinExistence type="inferred from homology"/>
<dbReference type="InterPro" id="IPR039135">
    <property type="entry name" value="NAT9-like"/>
</dbReference>
<evidence type="ECO:0000256" key="2">
    <source>
        <dbReference type="ARBA" id="ARBA00022679"/>
    </source>
</evidence>
<accession>A0AAE8MRP4</accession>
<dbReference type="Proteomes" id="UP001187682">
    <property type="component" value="Unassembled WGS sequence"/>
</dbReference>
<dbReference type="EMBL" id="ONZQ02000002">
    <property type="protein sequence ID" value="SPN98988.1"/>
    <property type="molecule type" value="Genomic_DNA"/>
</dbReference>
<organism evidence="5 6">
    <name type="scientific">Cephalotrichum gorgonifer</name>
    <dbReference type="NCBI Taxonomy" id="2041049"/>
    <lineage>
        <taxon>Eukaryota</taxon>
        <taxon>Fungi</taxon>
        <taxon>Dikarya</taxon>
        <taxon>Ascomycota</taxon>
        <taxon>Pezizomycotina</taxon>
        <taxon>Sordariomycetes</taxon>
        <taxon>Hypocreomycetidae</taxon>
        <taxon>Microascales</taxon>
        <taxon>Microascaceae</taxon>
        <taxon>Cephalotrichum</taxon>
    </lineage>
</organism>
<dbReference type="InterPro" id="IPR000182">
    <property type="entry name" value="GNAT_dom"/>
</dbReference>
<dbReference type="PANTHER" id="PTHR13256:SF16">
    <property type="entry name" value="ALPHA_BETA-TUBULIN-N-ACETYLTRANSFERASE 9"/>
    <property type="match status" value="1"/>
</dbReference>
<evidence type="ECO:0000256" key="1">
    <source>
        <dbReference type="ARBA" id="ARBA00009342"/>
    </source>
</evidence>
<reference evidence="5" key="1">
    <citation type="submission" date="2018-03" db="EMBL/GenBank/DDBJ databases">
        <authorList>
            <person name="Guldener U."/>
        </authorList>
    </citation>
    <scope>NUCLEOTIDE SEQUENCE</scope>
</reference>
<evidence type="ECO:0000256" key="3">
    <source>
        <dbReference type="ARBA" id="ARBA00023315"/>
    </source>
</evidence>
<gene>
    <name evidence="5" type="ORF">DNG_02027</name>
</gene>
<sequence>MKFNEHIAVSTPRLLLVPYEAHHVPRYHTWMKDPEIQELTASEPLSLDEEYENQVEWRQSGDKLTFILCLPRPQTLASDGAPGVDSAESGGGAVRAGVDDAEDRMVGDINLFIYPDQEEEDSDRSPDDGGVRRVFGEVDVMVASSEHRRKGLGKAAVKTLLGFMRRNLSAILSEYALSSAQAEGGGDGRGQGPVELTRLVVKIKDKNEASKILFGGLGFVPNGGVNYFGEVEMVFEGLGGALPWEDEDRESYEEVQYSMGG</sequence>
<comment type="similarity">
    <text evidence="1">Belongs to the acetyltransferase family. GNAT subfamily.</text>
</comment>
<dbReference type="PANTHER" id="PTHR13256">
    <property type="entry name" value="N-ACETYLTRANSFERASE 9"/>
    <property type="match status" value="1"/>
</dbReference>
<dbReference type="GO" id="GO:0008080">
    <property type="term" value="F:N-acetyltransferase activity"/>
    <property type="evidence" value="ECO:0007669"/>
    <property type="project" value="InterPro"/>
</dbReference>
<protein>
    <submittedName>
        <fullName evidence="5">Related to N-acetyltransferase</fullName>
    </submittedName>
</protein>
<evidence type="ECO:0000313" key="5">
    <source>
        <dbReference type="EMBL" id="SPN98988.1"/>
    </source>
</evidence>
<dbReference type="AlphaFoldDB" id="A0AAE8MRP4"/>
<dbReference type="SUPFAM" id="SSF55729">
    <property type="entry name" value="Acyl-CoA N-acyltransferases (Nat)"/>
    <property type="match status" value="1"/>
</dbReference>
<evidence type="ECO:0000313" key="6">
    <source>
        <dbReference type="Proteomes" id="UP001187682"/>
    </source>
</evidence>
<keyword evidence="6" id="KW-1185">Reference proteome</keyword>
<name>A0AAE8MRP4_9PEZI</name>
<dbReference type="Pfam" id="PF13302">
    <property type="entry name" value="Acetyltransf_3"/>
    <property type="match status" value="1"/>
</dbReference>
<evidence type="ECO:0000259" key="4">
    <source>
        <dbReference type="Pfam" id="PF13302"/>
    </source>
</evidence>
<dbReference type="InterPro" id="IPR016181">
    <property type="entry name" value="Acyl_CoA_acyltransferase"/>
</dbReference>
<keyword evidence="2" id="KW-0808">Transferase</keyword>
<keyword evidence="3" id="KW-0012">Acyltransferase</keyword>